<keyword evidence="2" id="KW-0812">Transmembrane</keyword>
<dbReference type="Pfam" id="PF00188">
    <property type="entry name" value="CAP"/>
    <property type="match status" value="1"/>
</dbReference>
<dbReference type="EMBL" id="WBNH01003627">
    <property type="protein sequence ID" value="NXX77350.1"/>
    <property type="molecule type" value="Genomic_DNA"/>
</dbReference>
<feature type="domain" description="SCP" evidence="4">
    <location>
        <begin position="29"/>
        <end position="177"/>
    </location>
</feature>
<feature type="signal peptide" evidence="3">
    <location>
        <begin position="1"/>
        <end position="17"/>
    </location>
</feature>
<dbReference type="InterPro" id="IPR014044">
    <property type="entry name" value="CAP_dom"/>
</dbReference>
<dbReference type="PANTHER" id="PTHR10334">
    <property type="entry name" value="CYSTEINE-RICH SECRETORY PROTEIN-RELATED"/>
    <property type="match status" value="1"/>
</dbReference>
<dbReference type="InterPro" id="IPR002413">
    <property type="entry name" value="V5_allergen-like"/>
</dbReference>
<reference evidence="5" key="1">
    <citation type="submission" date="2020-02" db="EMBL/GenBank/DDBJ databases">
        <title>Bird 10,000 Genomes (B10K) Project - Family phase.</title>
        <authorList>
            <person name="Zhang G."/>
        </authorList>
    </citation>
    <scope>NUCLEOTIDE SEQUENCE</scope>
    <source>
        <strain evidence="5">B10K-DU-030-59</strain>
    </source>
</reference>
<keyword evidence="2" id="KW-1133">Transmembrane helix</keyword>
<dbReference type="Gene3D" id="3.40.33.10">
    <property type="entry name" value="CAP"/>
    <property type="match status" value="1"/>
</dbReference>
<accession>A0A852KKB2</accession>
<organism evidence="5 6">
    <name type="scientific">Urocolius indicus</name>
    <name type="common">Red-faced mousebird</name>
    <name type="synonym">Colius indicus</name>
    <dbReference type="NCBI Taxonomy" id="458196"/>
    <lineage>
        <taxon>Eukaryota</taxon>
        <taxon>Metazoa</taxon>
        <taxon>Chordata</taxon>
        <taxon>Craniata</taxon>
        <taxon>Vertebrata</taxon>
        <taxon>Euteleostomi</taxon>
        <taxon>Archelosauria</taxon>
        <taxon>Archosauria</taxon>
        <taxon>Dinosauria</taxon>
        <taxon>Saurischia</taxon>
        <taxon>Theropoda</taxon>
        <taxon>Coelurosauria</taxon>
        <taxon>Aves</taxon>
        <taxon>Neognathae</taxon>
        <taxon>Neoaves</taxon>
        <taxon>Telluraves</taxon>
        <taxon>Coraciimorphae</taxon>
        <taxon>Coliiformes</taxon>
        <taxon>Coliidae</taxon>
        <taxon>Urocolius</taxon>
    </lineage>
</organism>
<evidence type="ECO:0000256" key="3">
    <source>
        <dbReference type="SAM" id="SignalP"/>
    </source>
</evidence>
<dbReference type="Proteomes" id="UP000654395">
    <property type="component" value="Unassembled WGS sequence"/>
</dbReference>
<proteinExistence type="inferred from homology"/>
<evidence type="ECO:0000313" key="5">
    <source>
        <dbReference type="EMBL" id="NXX77350.1"/>
    </source>
</evidence>
<keyword evidence="2" id="KW-0472">Membrane</keyword>
<dbReference type="SMART" id="SM00198">
    <property type="entry name" value="SCP"/>
    <property type="match status" value="1"/>
</dbReference>
<evidence type="ECO:0000256" key="1">
    <source>
        <dbReference type="ARBA" id="ARBA00009923"/>
    </source>
</evidence>
<evidence type="ECO:0000259" key="4">
    <source>
        <dbReference type="SMART" id="SM00198"/>
    </source>
</evidence>
<dbReference type="PRINTS" id="PR00837">
    <property type="entry name" value="V5TPXLIKE"/>
</dbReference>
<dbReference type="InterPro" id="IPR035940">
    <property type="entry name" value="CAP_sf"/>
</dbReference>
<evidence type="ECO:0000313" key="6">
    <source>
        <dbReference type="Proteomes" id="UP000654395"/>
    </source>
</evidence>
<feature type="transmembrane region" description="Helical" evidence="2">
    <location>
        <begin position="236"/>
        <end position="256"/>
    </location>
</feature>
<sequence length="267" mass="30481">ALSWALALWPLLRAAAGRLPTLPSVTDKKFIDSCVRVHNELRGSVRPTASSMRYMTWHAALARMASARANKCILEHNVSLSNNYQQHPNFTSVGENIWFGSRETFVVADAIKSWYNEVKFYNFTAEECTKVCSHYIQVVWDDSYKIGCAVTSCKEFARIRNAAVLVCCYSPCGNSSRRPYIEGTPCSNCTEGDTCEKNLCITLNVYILNKSYLYITDDFKWQYSWEFRALCNKACITLVFLRASLLFLTFIPVCYIQKHFTDLHMAT</sequence>
<name>A0A852KKB2_UROIN</name>
<feature type="chain" id="PRO_5032453890" evidence="3">
    <location>
        <begin position="18"/>
        <end position="267"/>
    </location>
</feature>
<evidence type="ECO:0000256" key="2">
    <source>
        <dbReference type="SAM" id="Phobius"/>
    </source>
</evidence>
<feature type="non-terminal residue" evidence="5">
    <location>
        <position position="267"/>
    </location>
</feature>
<dbReference type="InterPro" id="IPR001283">
    <property type="entry name" value="CRISP-related"/>
</dbReference>
<dbReference type="OrthoDB" id="43654at2759"/>
<comment type="similarity">
    <text evidence="1">Belongs to the CRISP family.</text>
</comment>
<comment type="caution">
    <text evidence="5">The sequence shown here is derived from an EMBL/GenBank/DDBJ whole genome shotgun (WGS) entry which is preliminary data.</text>
</comment>
<keyword evidence="6" id="KW-1185">Reference proteome</keyword>
<dbReference type="AlphaFoldDB" id="A0A852KKB2"/>
<keyword evidence="3" id="KW-0732">Signal</keyword>
<dbReference type="PRINTS" id="PR00838">
    <property type="entry name" value="V5ALLERGEN"/>
</dbReference>
<protein>
    <submittedName>
        <fullName evidence="5">GRPL2 protein</fullName>
    </submittedName>
</protein>
<gene>
    <name evidence="5" type="primary">Glipr1l2</name>
    <name evidence="5" type="ORF">UROIND_R14037</name>
</gene>
<dbReference type="SUPFAM" id="SSF55797">
    <property type="entry name" value="PR-1-like"/>
    <property type="match status" value="1"/>
</dbReference>
<feature type="non-terminal residue" evidence="5">
    <location>
        <position position="1"/>
    </location>
</feature>